<dbReference type="AlphaFoldDB" id="A0A1Q6R6N3"/>
<organism evidence="2 3">
    <name type="scientific">Phascolarctobacterium succinatutens</name>
    <dbReference type="NCBI Taxonomy" id="626940"/>
    <lineage>
        <taxon>Bacteria</taxon>
        <taxon>Bacillati</taxon>
        <taxon>Bacillota</taxon>
        <taxon>Negativicutes</taxon>
        <taxon>Acidaminococcales</taxon>
        <taxon>Acidaminococcaceae</taxon>
        <taxon>Phascolarctobacterium</taxon>
    </lineage>
</organism>
<dbReference type="InterPro" id="IPR004843">
    <property type="entry name" value="Calcineurin-like_PHP"/>
</dbReference>
<dbReference type="SUPFAM" id="SSF56300">
    <property type="entry name" value="Metallo-dependent phosphatases"/>
    <property type="match status" value="1"/>
</dbReference>
<dbReference type="STRING" id="626940.BHW43_04065"/>
<dbReference type="Pfam" id="PF00149">
    <property type="entry name" value="Metallophos"/>
    <property type="match status" value="1"/>
</dbReference>
<gene>
    <name evidence="2" type="ORF">BHW43_04065</name>
</gene>
<evidence type="ECO:0000313" key="2">
    <source>
        <dbReference type="EMBL" id="OLA38034.1"/>
    </source>
</evidence>
<feature type="domain" description="Calcineurin-like phosphoesterase" evidence="1">
    <location>
        <begin position="1"/>
        <end position="198"/>
    </location>
</feature>
<accession>A0A1Q6R6N3</accession>
<dbReference type="Gene3D" id="3.60.21.10">
    <property type="match status" value="1"/>
</dbReference>
<proteinExistence type="predicted"/>
<reference evidence="2 3" key="1">
    <citation type="journal article" date="2016" name="Nat. Biotechnol.">
        <title>Measurement of bacterial replication rates in microbial communities.</title>
        <authorList>
            <person name="Brown C.T."/>
            <person name="Olm M.R."/>
            <person name="Thomas B.C."/>
            <person name="Banfield J.F."/>
        </authorList>
    </citation>
    <scope>NUCLEOTIDE SEQUENCE [LARGE SCALE GENOMIC DNA]</scope>
    <source>
        <strain evidence="2">46_33</strain>
    </source>
</reference>
<dbReference type="PANTHER" id="PTHR31302:SF22">
    <property type="entry name" value="PHOSPHOESTERASE"/>
    <property type="match status" value="1"/>
</dbReference>
<name>A0A1Q6R6N3_9FIRM</name>
<protein>
    <submittedName>
        <fullName evidence="2">Metallophosphoesterase</fullName>
    </submittedName>
</protein>
<dbReference type="InterPro" id="IPR051158">
    <property type="entry name" value="Metallophosphoesterase_sf"/>
</dbReference>
<evidence type="ECO:0000313" key="3">
    <source>
        <dbReference type="Proteomes" id="UP000186777"/>
    </source>
</evidence>
<dbReference type="PIRSF" id="PIRSF033094">
    <property type="entry name" value="Pesterase_CT488"/>
    <property type="match status" value="1"/>
</dbReference>
<dbReference type="PANTHER" id="PTHR31302">
    <property type="entry name" value="TRANSMEMBRANE PROTEIN WITH METALLOPHOSPHOESTERASE DOMAIN-RELATED"/>
    <property type="match status" value="1"/>
</dbReference>
<dbReference type="GO" id="GO:0016787">
    <property type="term" value="F:hydrolase activity"/>
    <property type="evidence" value="ECO:0007669"/>
    <property type="project" value="InterPro"/>
</dbReference>
<dbReference type="EMBL" id="MNTG01000025">
    <property type="protein sequence ID" value="OLA38034.1"/>
    <property type="molecule type" value="Genomic_DNA"/>
</dbReference>
<sequence length="230" mass="26519">MHIYAIGDLHLSGEPASKPMEVFGEHWRNHKEKVAANWQNTVTAQDTVIVCGDISWAMTLEEAAQDLDWLAQLPGRKLLLRGNHDYWWSSLSKMQQRYGAHFEFLQNDCIMVEDIAVCGTRGWLLPSAESFSDADRKIYNREGIRLELSLQQAHKMQAQQIITVFHYPPLFARTEHTCFTNLMLQYGVQHCVYGHIHGENHIPVFEGLREGINYKLVSCDTQGFRLYKVI</sequence>
<comment type="caution">
    <text evidence="2">The sequence shown here is derived from an EMBL/GenBank/DDBJ whole genome shotgun (WGS) entry which is preliminary data.</text>
</comment>
<evidence type="ECO:0000259" key="1">
    <source>
        <dbReference type="Pfam" id="PF00149"/>
    </source>
</evidence>
<dbReference type="RefSeq" id="WP_303679596.1">
    <property type="nucleotide sequence ID" value="NZ_CAUEMR010000011.1"/>
</dbReference>
<dbReference type="Proteomes" id="UP000186777">
    <property type="component" value="Unassembled WGS sequence"/>
</dbReference>
<dbReference type="InterPro" id="IPR029052">
    <property type="entry name" value="Metallo-depent_PP-like"/>
</dbReference>
<dbReference type="InterPro" id="IPR014578">
    <property type="entry name" value="Pesterase_CT488"/>
</dbReference>